<keyword evidence="3" id="KW-0167">Capsid protein</keyword>
<comment type="caution">
    <text evidence="3">The sequence shown here is derived from an EMBL/GenBank/DDBJ whole genome shotgun (WGS) entry which is preliminary data.</text>
</comment>
<name>A0ABV7J039_9RHOB</name>
<evidence type="ECO:0000256" key="1">
    <source>
        <dbReference type="SAM" id="SignalP"/>
    </source>
</evidence>
<dbReference type="RefSeq" id="WP_380073699.1">
    <property type="nucleotide sequence ID" value="NZ_JBHRTO010000001.1"/>
</dbReference>
<feature type="signal peptide" evidence="1">
    <location>
        <begin position="1"/>
        <end position="21"/>
    </location>
</feature>
<dbReference type="InterPro" id="IPR053167">
    <property type="entry name" value="Spore_coat_component"/>
</dbReference>
<protein>
    <submittedName>
        <fullName evidence="3">Spore coat protein U domain-containing protein</fullName>
    </submittedName>
</protein>
<organism evidence="3 4">
    <name type="scientific">Cypionkella sinensis</name>
    <dbReference type="NCBI Taxonomy" id="1756043"/>
    <lineage>
        <taxon>Bacteria</taxon>
        <taxon>Pseudomonadati</taxon>
        <taxon>Pseudomonadota</taxon>
        <taxon>Alphaproteobacteria</taxon>
        <taxon>Rhodobacterales</taxon>
        <taxon>Paracoccaceae</taxon>
        <taxon>Cypionkella</taxon>
    </lineage>
</organism>
<proteinExistence type="predicted"/>
<feature type="chain" id="PRO_5046044857" evidence="1">
    <location>
        <begin position="22"/>
        <end position="311"/>
    </location>
</feature>
<dbReference type="Pfam" id="PF05229">
    <property type="entry name" value="SCPU"/>
    <property type="match status" value="2"/>
</dbReference>
<evidence type="ECO:0000259" key="2">
    <source>
        <dbReference type="Pfam" id="PF05229"/>
    </source>
</evidence>
<dbReference type="PANTHER" id="PTHR37089">
    <property type="entry name" value="PROTEIN U-RELATED"/>
    <property type="match status" value="1"/>
</dbReference>
<accession>A0ABV7J039</accession>
<keyword evidence="3" id="KW-0946">Virion</keyword>
<dbReference type="PANTHER" id="PTHR37089:SF4">
    <property type="entry name" value="EXPORTED PROTEIN"/>
    <property type="match status" value="1"/>
</dbReference>
<sequence>MMRWLCLLLFGLILQTGVAAAETCTAQTTDFDFGSVSLRAGAVNQTSGSVKVTCTGGIISGVVRPYGICLTYGGGSANDGGSPPRRYMVGPGGSFLEYQLRQTSGGAPMTQIFVEVLMLLGNGSVTVPIYADVLSQSVQLPTGAYNASYASGGQNGVRMRVGVLSCNLLAQDQAAGGFAVRAQAASSCDVSTTALDFGNIPAQLTQPIDKTATVEVRCTGGTPYRVSLGLGGGPGVSDPAARKMRNLLSTLTYGLFQDPGRSQPWGDSLGNNVAGTGAGAAQVYTIYGRIFGNQTANIGTYTDNVVVTIAY</sequence>
<keyword evidence="1" id="KW-0732">Signal</keyword>
<dbReference type="SMART" id="SM00972">
    <property type="entry name" value="SCPU"/>
    <property type="match status" value="1"/>
</dbReference>
<dbReference type="Proteomes" id="UP001595547">
    <property type="component" value="Unassembled WGS sequence"/>
</dbReference>
<dbReference type="EMBL" id="JBHRTO010000001">
    <property type="protein sequence ID" value="MFC3182119.1"/>
    <property type="molecule type" value="Genomic_DNA"/>
</dbReference>
<feature type="domain" description="Spore coat protein U/FanG" evidence="2">
    <location>
        <begin position="178"/>
        <end position="308"/>
    </location>
</feature>
<evidence type="ECO:0000313" key="4">
    <source>
        <dbReference type="Proteomes" id="UP001595547"/>
    </source>
</evidence>
<dbReference type="InterPro" id="IPR007893">
    <property type="entry name" value="Spore_coat_U/FanG"/>
</dbReference>
<gene>
    <name evidence="3" type="ORF">ACFOGH_14040</name>
</gene>
<keyword evidence="4" id="KW-1185">Reference proteome</keyword>
<feature type="domain" description="Spore coat protein U/FanG" evidence="2">
    <location>
        <begin position="18"/>
        <end position="146"/>
    </location>
</feature>
<reference evidence="4" key="1">
    <citation type="journal article" date="2019" name="Int. J. Syst. Evol. Microbiol.">
        <title>The Global Catalogue of Microorganisms (GCM) 10K type strain sequencing project: providing services to taxonomists for standard genome sequencing and annotation.</title>
        <authorList>
            <consortium name="The Broad Institute Genomics Platform"/>
            <consortium name="The Broad Institute Genome Sequencing Center for Infectious Disease"/>
            <person name="Wu L."/>
            <person name="Ma J."/>
        </authorList>
    </citation>
    <scope>NUCLEOTIDE SEQUENCE [LARGE SCALE GENOMIC DNA]</scope>
    <source>
        <strain evidence="4">KCTC 52039</strain>
    </source>
</reference>
<evidence type="ECO:0000313" key="3">
    <source>
        <dbReference type="EMBL" id="MFC3182119.1"/>
    </source>
</evidence>